<keyword evidence="3" id="KW-0378">Hydrolase</keyword>
<dbReference type="PANTHER" id="PTHR33096:SF1">
    <property type="entry name" value="CXC1-LIKE CYSTEINE CLUSTER ASSOCIATED WITH KDZ TRANSPOSASES DOMAIN-CONTAINING PROTEIN"/>
    <property type="match status" value="1"/>
</dbReference>
<accession>M2QRE7</accession>
<dbReference type="PROSITE" id="PS50006">
    <property type="entry name" value="FHA_DOMAIN"/>
    <property type="match status" value="1"/>
</dbReference>
<evidence type="ECO:0000256" key="4">
    <source>
        <dbReference type="SAM" id="MobiDB-lite"/>
    </source>
</evidence>
<dbReference type="PANTHER" id="PTHR33096">
    <property type="entry name" value="CXC2 DOMAIN-CONTAINING PROTEIN"/>
    <property type="match status" value="1"/>
</dbReference>
<evidence type="ECO:0000256" key="1">
    <source>
        <dbReference type="ARBA" id="ARBA00005234"/>
    </source>
</evidence>
<dbReference type="Pfam" id="PF18758">
    <property type="entry name" value="KDZ"/>
    <property type="match status" value="1"/>
</dbReference>
<reference evidence="7 8" key="1">
    <citation type="journal article" date="2012" name="Proc. Natl. Acad. Sci. U.S.A.">
        <title>Comparative genomics of Ceriporiopsis subvermispora and Phanerochaete chrysosporium provide insight into selective ligninolysis.</title>
        <authorList>
            <person name="Fernandez-Fueyo E."/>
            <person name="Ruiz-Duenas F.J."/>
            <person name="Ferreira P."/>
            <person name="Floudas D."/>
            <person name="Hibbett D.S."/>
            <person name="Canessa P."/>
            <person name="Larrondo L.F."/>
            <person name="James T.Y."/>
            <person name="Seelenfreund D."/>
            <person name="Lobos S."/>
            <person name="Polanco R."/>
            <person name="Tello M."/>
            <person name="Honda Y."/>
            <person name="Watanabe T."/>
            <person name="Watanabe T."/>
            <person name="Ryu J.S."/>
            <person name="Kubicek C.P."/>
            <person name="Schmoll M."/>
            <person name="Gaskell J."/>
            <person name="Hammel K.E."/>
            <person name="St John F.J."/>
            <person name="Vanden Wymelenberg A."/>
            <person name="Sabat G."/>
            <person name="Splinter BonDurant S."/>
            <person name="Syed K."/>
            <person name="Yadav J.S."/>
            <person name="Doddapaneni H."/>
            <person name="Subramanian V."/>
            <person name="Lavin J.L."/>
            <person name="Oguiza J.A."/>
            <person name="Perez G."/>
            <person name="Pisabarro A.G."/>
            <person name="Ramirez L."/>
            <person name="Santoyo F."/>
            <person name="Master E."/>
            <person name="Coutinho P.M."/>
            <person name="Henrissat B."/>
            <person name="Lombard V."/>
            <person name="Magnuson J.K."/>
            <person name="Kuees U."/>
            <person name="Hori C."/>
            <person name="Igarashi K."/>
            <person name="Samejima M."/>
            <person name="Held B.W."/>
            <person name="Barry K.W."/>
            <person name="LaButti K.M."/>
            <person name="Lapidus A."/>
            <person name="Lindquist E.A."/>
            <person name="Lucas S.M."/>
            <person name="Riley R."/>
            <person name="Salamov A.A."/>
            <person name="Hoffmeister D."/>
            <person name="Schwenk D."/>
            <person name="Hadar Y."/>
            <person name="Yarden O."/>
            <person name="de Vries R.P."/>
            <person name="Wiebenga A."/>
            <person name="Stenlid J."/>
            <person name="Eastwood D."/>
            <person name="Grigoriev I.V."/>
            <person name="Berka R.M."/>
            <person name="Blanchette R.A."/>
            <person name="Kersten P."/>
            <person name="Martinez A.T."/>
            <person name="Vicuna R."/>
            <person name="Cullen D."/>
        </authorList>
    </citation>
    <scope>NUCLEOTIDE SEQUENCE [LARGE SCALE GENOMIC DNA]</scope>
    <source>
        <strain evidence="7 8">B</strain>
    </source>
</reference>
<evidence type="ECO:0000259" key="6">
    <source>
        <dbReference type="PROSITE" id="PS50600"/>
    </source>
</evidence>
<evidence type="ECO:0000313" key="8">
    <source>
        <dbReference type="Proteomes" id="UP000016930"/>
    </source>
</evidence>
<dbReference type="GO" id="GO:0006508">
    <property type="term" value="P:proteolysis"/>
    <property type="evidence" value="ECO:0007669"/>
    <property type="project" value="UniProtKB-KW"/>
</dbReference>
<evidence type="ECO:0000259" key="5">
    <source>
        <dbReference type="PROSITE" id="PS50006"/>
    </source>
</evidence>
<sequence length="1135" mass="127607">MSLYERWKVLLPDLVSPLLDYLQRSAGSPCVPLPHALVASGMFPTAPSQPRTAVSIDLLDFYLALFERSGDAVTALARALRNFYTRRGWRILDSTGAPLLDPFRKPLGRAVQWYDHLRIVVERRIETAIESARCIVSDHLEAKPSPMSPTPVDTATAGPVAESPLPSDLDMPPSLAEDCVSDHLSASPGRGNGAPPRIAGPASLRTCATLLQRRCPACFGGDTFGRSFSEGADIIVAADGNFSHRHMRTAGDGPTMYDPEYFIPKAEVDNIGTFIDQQRKKPPNTSWVPRVPEEAVDNCKSGHEAADEQKAKTNAGRFDDTGVMALICSHDIPLFLVNIDTPGEQQKYILTLLIWLFKFLPPNATVCGLYDIGCVIERSIARYDLLPPEIASRLLWAVSAMHAYGHEWVCQLVYNPRLQPGLGLRDGEGVERLWSRLCVFILVTRTSARSRRIWILDRQAHAIGLELRDHLGIWMVRKLKHGVHIQYSDARKIVVASNVDVDELRRQWALQQAAQLSVRSHAPTQLKKEIDAVISLQQEIDRVTVAVKDIKARFKDDDTSPRAKSLLSWLHTTSSNLSERAEKLYTSLNISQMFPELKGVNAEFVRMLLLAHDIKIIVRKRVVAQLLEFDRIDRAAGGKDNPLGTKLHQQTRKAISRRQPTILTAIRKFNSYCDAIATMAGQQPVPVQIPIPRPLPTDLALLRDDPNLYEDVWITVPTRSEQPRWLEDINVRKAIRALLKMDRCVEEESRLFREANNMEMWFGRELAAIELAMRLSENSLFDPLLQQRRDDIALLQRLWASPLLSEDVLQQRMIWAMNIVREISPLAGSTIRQNPHSTDFPFSLSSTIDDEDDAAIAESETAVAESDYDLIEDVDYVGQDDNTNEDDNAMHESFEQPITISMFWAIPFPAHTPHIPCNRILPRSATSPRIVFTTDDYSRLADPDALLNSDCINECAVLLQRNISTPMARNCAIFSTYDVVSANQSNDGGALMRSVKRMPYWERNIWLIPIHRPGYGGAGVGHWTLVVVDIPQRILYQFDSFADETQWRGDVQQAWTLVLRLFDLASSPVPSDEWRALPLATSAVQHNVIDCGVWILTVIAARLRGYHMTSLTEDNLTSFRKYLCFLVTQLPESIS</sequence>
<dbReference type="OrthoDB" id="3265112at2759"/>
<dbReference type="InterPro" id="IPR003653">
    <property type="entry name" value="Peptidase_C48_C"/>
</dbReference>
<gene>
    <name evidence="7" type="ORF">CERSUDRAFT_54749</name>
</gene>
<protein>
    <recommendedName>
        <fullName evidence="9">Ubiquitin-like protease family profile domain-containing protein</fullName>
    </recommendedName>
</protein>
<feature type="domain" description="FHA" evidence="5">
    <location>
        <begin position="222"/>
        <end position="280"/>
    </location>
</feature>
<evidence type="ECO:0000256" key="2">
    <source>
        <dbReference type="ARBA" id="ARBA00022670"/>
    </source>
</evidence>
<keyword evidence="8" id="KW-1185">Reference proteome</keyword>
<feature type="compositionally biased region" description="Low complexity" evidence="4">
    <location>
        <begin position="163"/>
        <end position="172"/>
    </location>
</feature>
<organism evidence="7 8">
    <name type="scientific">Ceriporiopsis subvermispora (strain B)</name>
    <name type="common">White-rot fungus</name>
    <name type="synonym">Gelatoporia subvermispora</name>
    <dbReference type="NCBI Taxonomy" id="914234"/>
    <lineage>
        <taxon>Eukaryota</taxon>
        <taxon>Fungi</taxon>
        <taxon>Dikarya</taxon>
        <taxon>Basidiomycota</taxon>
        <taxon>Agaricomycotina</taxon>
        <taxon>Agaricomycetes</taxon>
        <taxon>Polyporales</taxon>
        <taxon>Gelatoporiaceae</taxon>
        <taxon>Gelatoporia</taxon>
    </lineage>
</organism>
<dbReference type="Gene3D" id="3.40.395.10">
    <property type="entry name" value="Adenoviral Proteinase, Chain A"/>
    <property type="match status" value="1"/>
</dbReference>
<evidence type="ECO:0000313" key="7">
    <source>
        <dbReference type="EMBL" id="EMD34765.1"/>
    </source>
</evidence>
<dbReference type="InterPro" id="IPR038765">
    <property type="entry name" value="Papain-like_cys_pep_sf"/>
</dbReference>
<dbReference type="SUPFAM" id="SSF54001">
    <property type="entry name" value="Cysteine proteinases"/>
    <property type="match status" value="1"/>
</dbReference>
<dbReference type="HOGENOM" id="CLU_004552_0_0_1"/>
<dbReference type="AlphaFoldDB" id="M2QRE7"/>
<dbReference type="STRING" id="914234.M2QRE7"/>
<dbReference type="InterPro" id="IPR000253">
    <property type="entry name" value="FHA_dom"/>
</dbReference>
<feature type="region of interest" description="Disordered" evidence="4">
    <location>
        <begin position="140"/>
        <end position="172"/>
    </location>
</feature>
<dbReference type="Pfam" id="PF02902">
    <property type="entry name" value="Peptidase_C48"/>
    <property type="match status" value="1"/>
</dbReference>
<dbReference type="PROSITE" id="PS50600">
    <property type="entry name" value="ULP_PROTEASE"/>
    <property type="match status" value="1"/>
</dbReference>
<dbReference type="Proteomes" id="UP000016930">
    <property type="component" value="Unassembled WGS sequence"/>
</dbReference>
<dbReference type="GO" id="GO:0008234">
    <property type="term" value="F:cysteine-type peptidase activity"/>
    <property type="evidence" value="ECO:0007669"/>
    <property type="project" value="InterPro"/>
</dbReference>
<proteinExistence type="inferred from homology"/>
<dbReference type="GO" id="GO:0019783">
    <property type="term" value="F:ubiquitin-like protein peptidase activity"/>
    <property type="evidence" value="ECO:0007669"/>
    <property type="project" value="UniProtKB-ARBA"/>
</dbReference>
<name>M2QRE7_CERS8</name>
<evidence type="ECO:0000256" key="3">
    <source>
        <dbReference type="ARBA" id="ARBA00022801"/>
    </source>
</evidence>
<dbReference type="EMBL" id="KB445802">
    <property type="protein sequence ID" value="EMD34765.1"/>
    <property type="molecule type" value="Genomic_DNA"/>
</dbReference>
<evidence type="ECO:0008006" key="9">
    <source>
        <dbReference type="Google" id="ProtNLM"/>
    </source>
</evidence>
<keyword evidence="2" id="KW-0645">Protease</keyword>
<feature type="domain" description="Ubiquitin-like protease family profile" evidence="6">
    <location>
        <begin position="930"/>
        <end position="1102"/>
    </location>
</feature>
<dbReference type="InterPro" id="IPR040521">
    <property type="entry name" value="KDZ"/>
</dbReference>
<comment type="similarity">
    <text evidence="1">Belongs to the peptidase C48 family.</text>
</comment>